<reference evidence="1" key="1">
    <citation type="submission" date="2024-05" db="EMBL/GenBank/DDBJ databases">
        <title>30 novel species of actinomycetes from the DSMZ collection.</title>
        <authorList>
            <person name="Nouioui I."/>
        </authorList>
    </citation>
    <scope>NUCLEOTIDE SEQUENCE</scope>
    <source>
        <strain evidence="1">DSM 40473</strain>
    </source>
</reference>
<organism evidence="1 2">
    <name type="scientific">Streptomyces hesseae</name>
    <dbReference type="NCBI Taxonomy" id="3075519"/>
    <lineage>
        <taxon>Bacteria</taxon>
        <taxon>Bacillati</taxon>
        <taxon>Actinomycetota</taxon>
        <taxon>Actinomycetes</taxon>
        <taxon>Kitasatosporales</taxon>
        <taxon>Streptomycetaceae</taxon>
        <taxon>Streptomyces</taxon>
    </lineage>
</organism>
<gene>
    <name evidence="1" type="ORF">RM609_32690</name>
</gene>
<dbReference type="Proteomes" id="UP001180531">
    <property type="component" value="Unassembled WGS sequence"/>
</dbReference>
<protein>
    <recommendedName>
        <fullName evidence="3">Protein kilB</fullName>
    </recommendedName>
</protein>
<sequence>MEAVLASLIAVAGTLLGSIITFTFQRRSSAQAEVFARSLQLRQERLTTYSAYAGAVTALKQGTVALWFCLQEDADSPETRHAFTECDRLGATTENAQFRVRLLTEDAMLVALAASAFDAIGPIRSASTRTELAEREQELQDALNAFITAAAVQIH</sequence>
<name>A0ABU2SZK1_9ACTN</name>
<dbReference type="RefSeq" id="WP_311616010.1">
    <property type="nucleotide sequence ID" value="NZ_JAVRFI010000037.1"/>
</dbReference>
<accession>A0ABU2SZK1</accession>
<evidence type="ECO:0000313" key="1">
    <source>
        <dbReference type="EMBL" id="MDT0453799.1"/>
    </source>
</evidence>
<dbReference type="EMBL" id="JAVRFI010000037">
    <property type="protein sequence ID" value="MDT0453799.1"/>
    <property type="molecule type" value="Genomic_DNA"/>
</dbReference>
<comment type="caution">
    <text evidence="1">The sequence shown here is derived from an EMBL/GenBank/DDBJ whole genome shotgun (WGS) entry which is preliminary data.</text>
</comment>
<keyword evidence="2" id="KW-1185">Reference proteome</keyword>
<evidence type="ECO:0008006" key="3">
    <source>
        <dbReference type="Google" id="ProtNLM"/>
    </source>
</evidence>
<evidence type="ECO:0000313" key="2">
    <source>
        <dbReference type="Proteomes" id="UP001180531"/>
    </source>
</evidence>
<proteinExistence type="predicted"/>